<dbReference type="OrthoDB" id="4158609at2759"/>
<keyword evidence="3" id="KW-1185">Reference proteome</keyword>
<feature type="compositionally biased region" description="Basic and acidic residues" evidence="1">
    <location>
        <begin position="158"/>
        <end position="169"/>
    </location>
</feature>
<sequence length="191" mass="21344">MTNCSLPVFNHSLLSNWVQHATKMRGSFAHGYSLARLSRSPSHWMNDRVRLLYGIRAFQFLSALSSLSTLPLFKILSSQFRNQDKKPQESLKLLKMPSPFHQKYSSQRHRVYSKKAIHSNKSAAATTEEHGSSTSSPPASTTARRMSTGGSKFANLEALKRPQTEEGIKRRLSAQESKIGTPGVVGSLWNK</sequence>
<dbReference type="AlphaFoldDB" id="A0A8E2JJS6"/>
<feature type="compositionally biased region" description="Low complexity" evidence="1">
    <location>
        <begin position="132"/>
        <end position="143"/>
    </location>
</feature>
<gene>
    <name evidence="2" type="ORF">K432DRAFT_378050</name>
</gene>
<accession>A0A8E2JJS6</accession>
<reference evidence="2 3" key="1">
    <citation type="journal article" date="2016" name="Nat. Commun.">
        <title>Ectomycorrhizal ecology is imprinted in the genome of the dominant symbiotic fungus Cenococcum geophilum.</title>
        <authorList>
            <consortium name="DOE Joint Genome Institute"/>
            <person name="Peter M."/>
            <person name="Kohler A."/>
            <person name="Ohm R.A."/>
            <person name="Kuo A."/>
            <person name="Krutzmann J."/>
            <person name="Morin E."/>
            <person name="Arend M."/>
            <person name="Barry K.W."/>
            <person name="Binder M."/>
            <person name="Choi C."/>
            <person name="Clum A."/>
            <person name="Copeland A."/>
            <person name="Grisel N."/>
            <person name="Haridas S."/>
            <person name="Kipfer T."/>
            <person name="LaButti K."/>
            <person name="Lindquist E."/>
            <person name="Lipzen A."/>
            <person name="Maire R."/>
            <person name="Meier B."/>
            <person name="Mihaltcheva S."/>
            <person name="Molinier V."/>
            <person name="Murat C."/>
            <person name="Poggeler S."/>
            <person name="Quandt C.A."/>
            <person name="Sperisen C."/>
            <person name="Tritt A."/>
            <person name="Tisserant E."/>
            <person name="Crous P.W."/>
            <person name="Henrissat B."/>
            <person name="Nehls U."/>
            <person name="Egli S."/>
            <person name="Spatafora J.W."/>
            <person name="Grigoriev I.V."/>
            <person name="Martin F.M."/>
        </authorList>
    </citation>
    <scope>NUCLEOTIDE SEQUENCE [LARGE SCALE GENOMIC DNA]</scope>
    <source>
        <strain evidence="2 3">CBS 459.81</strain>
    </source>
</reference>
<evidence type="ECO:0000313" key="2">
    <source>
        <dbReference type="EMBL" id="OCK84992.1"/>
    </source>
</evidence>
<evidence type="ECO:0000256" key="1">
    <source>
        <dbReference type="SAM" id="MobiDB-lite"/>
    </source>
</evidence>
<evidence type="ECO:0000313" key="3">
    <source>
        <dbReference type="Proteomes" id="UP000250266"/>
    </source>
</evidence>
<dbReference type="EMBL" id="KV744826">
    <property type="protein sequence ID" value="OCK84992.1"/>
    <property type="molecule type" value="Genomic_DNA"/>
</dbReference>
<proteinExistence type="predicted"/>
<protein>
    <submittedName>
        <fullName evidence="2">Uncharacterized protein</fullName>
    </submittedName>
</protein>
<organism evidence="2 3">
    <name type="scientific">Lepidopterella palustris CBS 459.81</name>
    <dbReference type="NCBI Taxonomy" id="1314670"/>
    <lineage>
        <taxon>Eukaryota</taxon>
        <taxon>Fungi</taxon>
        <taxon>Dikarya</taxon>
        <taxon>Ascomycota</taxon>
        <taxon>Pezizomycotina</taxon>
        <taxon>Dothideomycetes</taxon>
        <taxon>Pleosporomycetidae</taxon>
        <taxon>Mytilinidiales</taxon>
        <taxon>Argynnaceae</taxon>
        <taxon>Lepidopterella</taxon>
    </lineage>
</organism>
<feature type="region of interest" description="Disordered" evidence="1">
    <location>
        <begin position="116"/>
        <end position="191"/>
    </location>
</feature>
<name>A0A8E2JJS6_9PEZI</name>
<dbReference type="Proteomes" id="UP000250266">
    <property type="component" value="Unassembled WGS sequence"/>
</dbReference>